<dbReference type="InterPro" id="IPR001611">
    <property type="entry name" value="Leu-rich_rpt"/>
</dbReference>
<dbReference type="Gramene" id="PNW75517">
    <property type="protein sequence ID" value="PNW75517"/>
    <property type="gene ID" value="CHLRE_12g529800v5"/>
</dbReference>
<keyword evidence="4" id="KW-0677">Repeat</keyword>
<keyword evidence="2" id="KW-0343">GTPase activation</keyword>
<dbReference type="AlphaFoldDB" id="A0A2K3D4R6"/>
<dbReference type="SMART" id="SM00368">
    <property type="entry name" value="LRR_RI"/>
    <property type="match status" value="9"/>
</dbReference>
<gene>
    <name evidence="5" type="ORF">CHLRE_12g529800v5</name>
</gene>
<evidence type="ECO:0000256" key="4">
    <source>
        <dbReference type="ARBA" id="ARBA00022737"/>
    </source>
</evidence>
<protein>
    <recommendedName>
        <fullName evidence="7">Flagellar associated protein</fullName>
    </recommendedName>
</protein>
<evidence type="ECO:0008006" key="7">
    <source>
        <dbReference type="Google" id="ProtNLM"/>
    </source>
</evidence>
<dbReference type="Gramene" id="PNW75518">
    <property type="protein sequence ID" value="PNW75518"/>
    <property type="gene ID" value="CHLRE_12g529800v5"/>
</dbReference>
<dbReference type="PANTHER" id="PTHR24113">
    <property type="entry name" value="RAN GTPASE-ACTIVATING PROTEIN 1"/>
    <property type="match status" value="1"/>
</dbReference>
<dbReference type="SUPFAM" id="SSF52047">
    <property type="entry name" value="RNI-like"/>
    <property type="match status" value="2"/>
</dbReference>
<dbReference type="OMA" id="YASGHAM"/>
<dbReference type="KEGG" id="cre:CHLRE_12g529800v5"/>
<dbReference type="EMBL" id="CM008973">
    <property type="protein sequence ID" value="PNW75517.1"/>
    <property type="molecule type" value="Genomic_DNA"/>
</dbReference>
<keyword evidence="6" id="KW-1185">Reference proteome</keyword>
<sequence length="482" mass="47409">MVWGQSATRGIEDLVQRVTSNDPKLQSLTILRQRRFGHEDVAALAHALKDNTTLTELYASSHPLSLASVQLLAETLGSNRSLRSLCVGDSSLGDSGVEALARGVASSSSLTRLDLTGKGLGRRGAAALASALHSCSSLSHLVLNNNPQLGDEGFAALFTTAPSASAVGTACESAASAAPPGSGWAGSEIVLEVQGCSVGAAGLAAAAQASSNSGRLRELHLQGNSLGLTGARALCQLLQSTHHLQTLHLRGTELGDDGGEVLASGLTAAASAAGAGSSSSGGSSALKTIDAADCGLGPKTMAALSKAFSAGLSLQELVLAGNQAIADADAAHLGAALVAAAGASSVGHLDLSGTQAGPLAVESLSRVPGLKHVSLVGCPLAAAGGAALAASLASSGGSSSGSWPALEELCISGTGLSISDTSTVFAALAAGGAPCLKSLEIGANPAAQDDAFLAQLDALRSARPGIAVFWRSGDDPAPGAQQ</sequence>
<evidence type="ECO:0000313" key="6">
    <source>
        <dbReference type="Proteomes" id="UP000006906"/>
    </source>
</evidence>
<dbReference type="RefSeq" id="XP_042918642.1">
    <property type="nucleotide sequence ID" value="XM_043068547.1"/>
</dbReference>
<name>A0A2K3D4R6_CHLRE</name>
<dbReference type="OrthoDB" id="547042at2759"/>
<evidence type="ECO:0000256" key="1">
    <source>
        <dbReference type="ARBA" id="ARBA00004430"/>
    </source>
</evidence>
<dbReference type="GO" id="GO:0005930">
    <property type="term" value="C:axoneme"/>
    <property type="evidence" value="ECO:0007669"/>
    <property type="project" value="UniProtKB-SubCell"/>
</dbReference>
<dbReference type="GeneID" id="5722418"/>
<keyword evidence="3" id="KW-0433">Leucine-rich repeat</keyword>
<dbReference type="EMBL" id="CM008973">
    <property type="protein sequence ID" value="PNW75518.1"/>
    <property type="molecule type" value="Genomic_DNA"/>
</dbReference>
<organism evidence="5 6">
    <name type="scientific">Chlamydomonas reinhardtii</name>
    <name type="common">Chlamydomonas smithii</name>
    <dbReference type="NCBI Taxonomy" id="3055"/>
    <lineage>
        <taxon>Eukaryota</taxon>
        <taxon>Viridiplantae</taxon>
        <taxon>Chlorophyta</taxon>
        <taxon>core chlorophytes</taxon>
        <taxon>Chlorophyceae</taxon>
        <taxon>CS clade</taxon>
        <taxon>Chlamydomonadales</taxon>
        <taxon>Chlamydomonadaceae</taxon>
        <taxon>Chlamydomonas</taxon>
    </lineage>
</organism>
<evidence type="ECO:0000313" key="5">
    <source>
        <dbReference type="EMBL" id="PNW75517.1"/>
    </source>
</evidence>
<dbReference type="Proteomes" id="UP000006906">
    <property type="component" value="Chromosome 12"/>
</dbReference>
<reference evidence="5" key="2">
    <citation type="submission" date="2017-07" db="EMBL/GenBank/DDBJ databases">
        <title>WGS assembly of Chlamydomonas reinhardtii.</title>
        <authorList>
            <consortium name="Chlamydomonas Annotation Team"/>
            <consortium name="JGI Annotation Team"/>
            <person name="Merchant S.S."/>
            <person name="Prochnik S.E."/>
            <person name="Vallon O."/>
            <person name="Harris E.H."/>
            <person name="Karpowicz S.J."/>
            <person name="Witman G.B."/>
            <person name="Terry A."/>
            <person name="Salamov A."/>
            <person name="Fritz-Laylin L.K."/>
            <person name="Marechal-Drouard L."/>
            <person name="Marshall W.F."/>
            <person name="Qu L.H."/>
            <person name="Nelson D.R."/>
            <person name="Sanderfoot A.A."/>
            <person name="Spalding M.H."/>
            <person name="Kapitonov V.V."/>
            <person name="Ren Q."/>
            <person name="Ferris P."/>
            <person name="Lindquist E."/>
            <person name="Shapiro H."/>
            <person name="Lucas S.M."/>
            <person name="Grimwood J."/>
            <person name="Schmutz J."/>
            <person name="Grigoriev I.V."/>
            <person name="Rokhsar D.S."/>
        </authorList>
    </citation>
    <scope>NUCLEOTIDE SEQUENCE</scope>
    <source>
        <strain evidence="5">CC-503 cw92 mt+</strain>
    </source>
</reference>
<dbReference type="RefSeq" id="XP_042918641.1">
    <property type="nucleotide sequence ID" value="XM_043068546.1"/>
</dbReference>
<dbReference type="Gene3D" id="3.80.10.10">
    <property type="entry name" value="Ribonuclease Inhibitor"/>
    <property type="match status" value="2"/>
</dbReference>
<dbReference type="Pfam" id="PF13516">
    <property type="entry name" value="LRR_6"/>
    <property type="match status" value="4"/>
</dbReference>
<dbReference type="InterPro" id="IPR027038">
    <property type="entry name" value="RanGap"/>
</dbReference>
<proteinExistence type="predicted"/>
<reference evidence="5 6" key="1">
    <citation type="journal article" date="2007" name="Science">
        <title>The Chlamydomonas genome reveals the evolution of key animal and plant functions.</title>
        <authorList>
            <person name="Merchant S.S."/>
            <person name="Prochnik S.E."/>
            <person name="Vallon O."/>
            <person name="Harris E.H."/>
            <person name="Karpowicz S.J."/>
            <person name="Witman G.B."/>
            <person name="Terry A."/>
            <person name="Salamov A."/>
            <person name="Fritz-Laylin L.K."/>
            <person name="Marechal-Drouard L."/>
            <person name="Marshall W.F."/>
            <person name="Qu L.H."/>
            <person name="Nelson D.R."/>
            <person name="Sanderfoot A.A."/>
            <person name="Spalding M.H."/>
            <person name="Kapitonov V.V."/>
            <person name="Ren Q."/>
            <person name="Ferris P."/>
            <person name="Lindquist E."/>
            <person name="Shapiro H."/>
            <person name="Lucas S.M."/>
            <person name="Grimwood J."/>
            <person name="Schmutz J."/>
            <person name="Cardol P."/>
            <person name="Cerutti H."/>
            <person name="Chanfreau G."/>
            <person name="Chen C.L."/>
            <person name="Cognat V."/>
            <person name="Croft M.T."/>
            <person name="Dent R."/>
            <person name="Dutcher S."/>
            <person name="Fernandez E."/>
            <person name="Fukuzawa H."/>
            <person name="Gonzalez-Ballester D."/>
            <person name="Gonzalez-Halphen D."/>
            <person name="Hallmann A."/>
            <person name="Hanikenne M."/>
            <person name="Hippler M."/>
            <person name="Inwood W."/>
            <person name="Jabbari K."/>
            <person name="Kalanon M."/>
            <person name="Kuras R."/>
            <person name="Lefebvre P.A."/>
            <person name="Lemaire S.D."/>
            <person name="Lobanov A.V."/>
            <person name="Lohr M."/>
            <person name="Manuell A."/>
            <person name="Meier I."/>
            <person name="Mets L."/>
            <person name="Mittag M."/>
            <person name="Mittelmeier T."/>
            <person name="Moroney J.V."/>
            <person name="Moseley J."/>
            <person name="Napoli C."/>
            <person name="Nedelcu A.M."/>
            <person name="Niyogi K."/>
            <person name="Novoselov S.V."/>
            <person name="Paulsen I.T."/>
            <person name="Pazour G."/>
            <person name="Purton S."/>
            <person name="Ral J.P."/>
            <person name="Riano-Pachon D.M."/>
            <person name="Riekhof W."/>
            <person name="Rymarquis L."/>
            <person name="Schroda M."/>
            <person name="Stern D."/>
            <person name="Umen J."/>
            <person name="Willows R."/>
            <person name="Wilson N."/>
            <person name="Zimmer S.L."/>
            <person name="Allmer J."/>
            <person name="Balk J."/>
            <person name="Bisova K."/>
            <person name="Chen C.J."/>
            <person name="Elias M."/>
            <person name="Gendler K."/>
            <person name="Hauser C."/>
            <person name="Lamb M.R."/>
            <person name="Ledford H."/>
            <person name="Long J.C."/>
            <person name="Minagawa J."/>
            <person name="Page M.D."/>
            <person name="Pan J."/>
            <person name="Pootakham W."/>
            <person name="Roje S."/>
            <person name="Rose A."/>
            <person name="Stahlberg E."/>
            <person name="Terauchi A.M."/>
            <person name="Yang P."/>
            <person name="Ball S."/>
            <person name="Bowler C."/>
            <person name="Dieckmann C.L."/>
            <person name="Gladyshev V.N."/>
            <person name="Green P."/>
            <person name="Jorgensen R."/>
            <person name="Mayfield S."/>
            <person name="Mueller-Roeber B."/>
            <person name="Rajamani S."/>
            <person name="Sayre R.T."/>
            <person name="Brokstein P."/>
            <person name="Dubchak I."/>
            <person name="Goodstein D."/>
            <person name="Hornick L."/>
            <person name="Huang Y.W."/>
            <person name="Jhaveri J."/>
            <person name="Luo Y."/>
            <person name="Martinez D."/>
            <person name="Ngau W.C."/>
            <person name="Otillar B."/>
            <person name="Poliakov A."/>
            <person name="Porter A."/>
            <person name="Szajkowski L."/>
            <person name="Werner G."/>
            <person name="Zhou K."/>
            <person name="Grigoriev I.V."/>
            <person name="Rokhsar D.S."/>
            <person name="Grossman A.R."/>
        </authorList>
    </citation>
    <scope>NUCLEOTIDE SEQUENCE [LARGE SCALE GENOMIC DNA]</scope>
    <source>
        <strain evidence="6">CC-503</strain>
        <strain evidence="5">CC-503 cw92 mt+</strain>
    </source>
</reference>
<evidence type="ECO:0000256" key="3">
    <source>
        <dbReference type="ARBA" id="ARBA00022614"/>
    </source>
</evidence>
<comment type="subcellular location">
    <subcellularLocation>
        <location evidence="1">Cytoplasm</location>
        <location evidence="1">Cytoskeleton</location>
        <location evidence="1">Cilium axoneme</location>
    </subcellularLocation>
</comment>
<evidence type="ECO:0000256" key="2">
    <source>
        <dbReference type="ARBA" id="ARBA00022468"/>
    </source>
</evidence>
<dbReference type="InterPro" id="IPR032675">
    <property type="entry name" value="LRR_dom_sf"/>
</dbReference>
<dbReference type="GO" id="GO:0005096">
    <property type="term" value="F:GTPase activator activity"/>
    <property type="evidence" value="ECO:0007669"/>
    <property type="project" value="UniProtKB-KW"/>
</dbReference>
<accession>A0A2K3D4R6</accession>
<dbReference type="PANTHER" id="PTHR24113:SF12">
    <property type="entry name" value="RAN GTPASE-ACTIVATING PROTEIN 1"/>
    <property type="match status" value="1"/>
</dbReference>